<keyword evidence="1" id="KW-1188">Viral release from host cell</keyword>
<evidence type="ECO:0000313" key="5">
    <source>
        <dbReference type="Proteomes" id="UP000026999"/>
    </source>
</evidence>
<dbReference type="GO" id="GO:0098003">
    <property type="term" value="P:viral tail assembly"/>
    <property type="evidence" value="ECO:0007669"/>
    <property type="project" value="UniProtKB-KW"/>
</dbReference>
<feature type="domain" description="Phage tail tape measure protein" evidence="3">
    <location>
        <begin position="311"/>
        <end position="393"/>
    </location>
</feature>
<gene>
    <name evidence="4" type="ORF">PHAGE6E_35</name>
</gene>
<dbReference type="Pfam" id="PF10145">
    <property type="entry name" value="PhageMin_Tail"/>
    <property type="match status" value="1"/>
</dbReference>
<name>A0A060AEV1_9CAUD</name>
<keyword evidence="1" id="KW-1245">Viral tail assembly</keyword>
<organism evidence="4 5">
    <name type="scientific">Staphylococcus phage 6ec</name>
    <dbReference type="NCBI Taxonomy" id="1500386"/>
    <lineage>
        <taxon>Viruses</taxon>
        <taxon>Duplodnaviria</taxon>
        <taxon>Heunggongvirae</taxon>
        <taxon>Uroviricota</taxon>
        <taxon>Caudoviricetes</taxon>
        <taxon>Sextaecvirus</taxon>
        <taxon>Sextaecvirus sextaec</taxon>
    </lineage>
</organism>
<proteinExistence type="predicted"/>
<dbReference type="GeneID" id="19685777"/>
<dbReference type="Proteomes" id="UP000026999">
    <property type="component" value="Segment"/>
</dbReference>
<keyword evidence="2" id="KW-0175">Coiled coil</keyword>
<keyword evidence="5" id="KW-1185">Reference proteome</keyword>
<feature type="coiled-coil region" evidence="2">
    <location>
        <begin position="54"/>
        <end position="126"/>
    </location>
</feature>
<dbReference type="InterPro" id="IPR010090">
    <property type="entry name" value="Phage_tape_meas"/>
</dbReference>
<evidence type="ECO:0000259" key="3">
    <source>
        <dbReference type="Pfam" id="PF10145"/>
    </source>
</evidence>
<reference evidence="4 5" key="1">
    <citation type="journal article" date="2014" name="Genome Announc.">
        <title>Complete Genome Sequence of a Staphylococcus epidermidis Bacteriophage Isolated from the Anterior Nares of Humans.</title>
        <authorList>
            <person name="Aswani V.H."/>
            <person name="Tremblay D.M."/>
            <person name="Moineau S."/>
            <person name="Shukla S.K."/>
        </authorList>
    </citation>
    <scope>NUCLEOTIDE SEQUENCE [LARGE SCALE GENOMIC DNA]</scope>
</reference>
<dbReference type="RefSeq" id="YP_009042540.1">
    <property type="nucleotide sequence ID" value="NC_024355.1"/>
</dbReference>
<dbReference type="KEGG" id="vg:19685777"/>
<dbReference type="OrthoDB" id="34713at10239"/>
<evidence type="ECO:0000256" key="1">
    <source>
        <dbReference type="ARBA" id="ARBA00022465"/>
    </source>
</evidence>
<protein>
    <submittedName>
        <fullName evidence="4">Minor tail protein</fullName>
    </submittedName>
</protein>
<evidence type="ECO:0000256" key="2">
    <source>
        <dbReference type="SAM" id="Coils"/>
    </source>
</evidence>
<evidence type="ECO:0000313" key="4">
    <source>
        <dbReference type="EMBL" id="AIA64061.1"/>
    </source>
</evidence>
<sequence>MPANGKVVGKLVAQLDLQTAGFMKSTTGVNKAIRQIRSNLKTLDKFYKASGDEMNRLNSKYKQSKILMETYKEKLNGLKKELSSLKPNTQAFVKQQSQIRRTEADMKQLEAEMKNYRKQMLYVNSSMDQANAKYKSHKAVLEANRKIAVAQGNAEKKLRYDKKLMAAQIQRNNEVLKGERVILGRIRSTLGITSNEYKEQAAKVKQLKAENVGLTASMKSVNRQMLVYRASQKNMNAGLNRSLNFMKQNKAGLIDVRNSLMGLTAAATGVAYPIARAFGGAIKATVQWEDAQANVAKTTNASKAEMQDYSKSIRNMAKEMPESQAEIANTMAMAAQLGVKNLKGFTKVATQMSVATDMTAEDAATSMARFANATGKPNSDFKKLGSTVVQLGKILLPPYTEMYIAQ</sequence>
<accession>A0A060AEV1</accession>
<dbReference type="EMBL" id="KJ804259">
    <property type="protein sequence ID" value="AIA64061.1"/>
    <property type="molecule type" value="Genomic_DNA"/>
</dbReference>
<dbReference type="NCBIfam" id="TIGR01760">
    <property type="entry name" value="tape_meas_TP901"/>
    <property type="match status" value="1"/>
</dbReference>